<keyword evidence="3" id="KW-1185">Reference proteome</keyword>
<sequence>MRAVPPSRSTTSASQWAGYSWRSDEVCMGPRLRLAFGGGARQSVVDDRRAEAAARRSGAVPEAAPGTRHDMEDWSRQP</sequence>
<evidence type="ECO:0000313" key="2">
    <source>
        <dbReference type="EMBL" id="GAA4126994.1"/>
    </source>
</evidence>
<comment type="caution">
    <text evidence="2">The sequence shown here is derived from an EMBL/GenBank/DDBJ whole genome shotgun (WGS) entry which is preliminary data.</text>
</comment>
<dbReference type="Proteomes" id="UP001501845">
    <property type="component" value="Unassembled WGS sequence"/>
</dbReference>
<feature type="region of interest" description="Disordered" evidence="1">
    <location>
        <begin position="48"/>
        <end position="78"/>
    </location>
</feature>
<organism evidence="2 3">
    <name type="scientific">Streptomyces tunisiensis</name>
    <dbReference type="NCBI Taxonomy" id="948699"/>
    <lineage>
        <taxon>Bacteria</taxon>
        <taxon>Bacillati</taxon>
        <taxon>Actinomycetota</taxon>
        <taxon>Actinomycetes</taxon>
        <taxon>Kitasatosporales</taxon>
        <taxon>Streptomycetaceae</taxon>
        <taxon>Streptomyces</taxon>
    </lineage>
</organism>
<protein>
    <submittedName>
        <fullName evidence="2">Uncharacterized protein</fullName>
    </submittedName>
</protein>
<accession>A0ABP7XW71</accession>
<proteinExistence type="predicted"/>
<dbReference type="EMBL" id="BAABBU010000006">
    <property type="protein sequence ID" value="GAA4126994.1"/>
    <property type="molecule type" value="Genomic_DNA"/>
</dbReference>
<reference evidence="3" key="1">
    <citation type="journal article" date="2019" name="Int. J. Syst. Evol. Microbiol.">
        <title>The Global Catalogue of Microorganisms (GCM) 10K type strain sequencing project: providing services to taxonomists for standard genome sequencing and annotation.</title>
        <authorList>
            <consortium name="The Broad Institute Genomics Platform"/>
            <consortium name="The Broad Institute Genome Sequencing Center for Infectious Disease"/>
            <person name="Wu L."/>
            <person name="Ma J."/>
        </authorList>
    </citation>
    <scope>NUCLEOTIDE SEQUENCE [LARGE SCALE GENOMIC DNA]</scope>
    <source>
        <strain evidence="3">JCM 17589</strain>
    </source>
</reference>
<name>A0ABP7XW71_9ACTN</name>
<gene>
    <name evidence="2" type="ORF">GCM10022285_11910</name>
</gene>
<evidence type="ECO:0000313" key="3">
    <source>
        <dbReference type="Proteomes" id="UP001501845"/>
    </source>
</evidence>
<evidence type="ECO:0000256" key="1">
    <source>
        <dbReference type="SAM" id="MobiDB-lite"/>
    </source>
</evidence>
<feature type="compositionally biased region" description="Basic and acidic residues" evidence="1">
    <location>
        <begin position="67"/>
        <end position="78"/>
    </location>
</feature>